<evidence type="ECO:0000256" key="1">
    <source>
        <dbReference type="ARBA" id="ARBA00022801"/>
    </source>
</evidence>
<name>A0A7X6BQ06_9CAUL</name>
<protein>
    <submittedName>
        <fullName evidence="3">Dipeptidyl aminopeptidase/acylaminoacyl peptidase</fullName>
    </submittedName>
</protein>
<dbReference type="GO" id="GO:0052689">
    <property type="term" value="F:carboxylic ester hydrolase activity"/>
    <property type="evidence" value="ECO:0007669"/>
    <property type="project" value="UniProtKB-ARBA"/>
</dbReference>
<organism evidence="3 4">
    <name type="scientific">Brevundimonas alba</name>
    <dbReference type="NCBI Taxonomy" id="74314"/>
    <lineage>
        <taxon>Bacteria</taxon>
        <taxon>Pseudomonadati</taxon>
        <taxon>Pseudomonadota</taxon>
        <taxon>Alphaproteobacteria</taxon>
        <taxon>Caulobacterales</taxon>
        <taxon>Caulobacteraceae</taxon>
        <taxon>Brevundimonas</taxon>
    </lineage>
</organism>
<dbReference type="SUPFAM" id="SSF53474">
    <property type="entry name" value="alpha/beta-Hydrolases"/>
    <property type="match status" value="1"/>
</dbReference>
<dbReference type="GO" id="GO:0004177">
    <property type="term" value="F:aminopeptidase activity"/>
    <property type="evidence" value="ECO:0007669"/>
    <property type="project" value="UniProtKB-KW"/>
</dbReference>
<keyword evidence="3" id="KW-0031">Aminopeptidase</keyword>
<dbReference type="SUPFAM" id="SSF82171">
    <property type="entry name" value="DPP6 N-terminal domain-like"/>
    <property type="match status" value="1"/>
</dbReference>
<accession>A0A7X6BQ06</accession>
<dbReference type="InterPro" id="IPR011042">
    <property type="entry name" value="6-blade_b-propeller_TolB-like"/>
</dbReference>
<dbReference type="InterPro" id="IPR050261">
    <property type="entry name" value="FrsA_esterase"/>
</dbReference>
<dbReference type="PANTHER" id="PTHR22946">
    <property type="entry name" value="DIENELACTONE HYDROLASE DOMAIN-CONTAINING PROTEIN-RELATED"/>
    <property type="match status" value="1"/>
</dbReference>
<feature type="domain" description="Peptidase S9 prolyl oligopeptidase catalytic" evidence="2">
    <location>
        <begin position="601"/>
        <end position="765"/>
    </location>
</feature>
<dbReference type="InterPro" id="IPR029058">
    <property type="entry name" value="AB_hydrolase_fold"/>
</dbReference>
<comment type="caution">
    <text evidence="3">The sequence shown here is derived from an EMBL/GenBank/DDBJ whole genome shotgun (WGS) entry which is preliminary data.</text>
</comment>
<dbReference type="GO" id="GO:0006508">
    <property type="term" value="P:proteolysis"/>
    <property type="evidence" value="ECO:0007669"/>
    <property type="project" value="InterPro"/>
</dbReference>
<keyword evidence="1" id="KW-0378">Hydrolase</keyword>
<dbReference type="AlphaFoldDB" id="A0A7X6BQ06"/>
<dbReference type="PANTHER" id="PTHR22946:SF9">
    <property type="entry name" value="POLYKETIDE TRANSFERASE AF380"/>
    <property type="match status" value="1"/>
</dbReference>
<gene>
    <name evidence="3" type="ORF">GGQ87_002361</name>
</gene>
<proteinExistence type="predicted"/>
<keyword evidence="4" id="KW-1185">Reference proteome</keyword>
<evidence type="ECO:0000313" key="4">
    <source>
        <dbReference type="Proteomes" id="UP000587415"/>
    </source>
</evidence>
<reference evidence="3 4" key="1">
    <citation type="submission" date="2020-03" db="EMBL/GenBank/DDBJ databases">
        <title>Genomic Encyclopedia of Type Strains, Phase IV (KMG-IV): sequencing the most valuable type-strain genomes for metagenomic binning, comparative biology and taxonomic classification.</title>
        <authorList>
            <person name="Goeker M."/>
        </authorList>
    </citation>
    <scope>NUCLEOTIDE SEQUENCE [LARGE SCALE GENOMIC DNA]</scope>
    <source>
        <strain evidence="3 4">DSM 4736</strain>
    </source>
</reference>
<dbReference type="Gene3D" id="2.120.10.30">
    <property type="entry name" value="TolB, C-terminal domain"/>
    <property type="match status" value="1"/>
</dbReference>
<keyword evidence="3" id="KW-0645">Protease</keyword>
<dbReference type="Proteomes" id="UP000587415">
    <property type="component" value="Unassembled WGS sequence"/>
</dbReference>
<sequence length="788" mass="84829">MTIETLLDQESLGQVRISRDGRWIVVERRAAWSSAATYRFGLMTPHLLSGLEIHTPAGAPVRRLEDPGHASGYLSGPFSPGGDRMLVFRLQETSWRLGVMTLATGQVRWLPLTPEFTGLGRTVAWRSETQLVAIARPDDDLPLVFRLGGQTEARKTALWRTFAAGHAPSAVLIPSGAARDSRTRSGPARLILFDLQDGEERVLARGDLFDLEVSPDGGAVAALLNAEDLQADGETPVTVGTPSRRRRLLLVDLDRGGAEEPLPDQDFLSHLLSWSPDSRRLLAFARDAGGDWADGHFWTLDRRGRAEAVALGTDRPWLDEEIGKIQIARGGWSAARPVVQVRTVNGERVWLRSGPTPTVSPVRTPRETLIEIDGRTWIERPDGLHPLPSQAEPRVVAGRLWDRERAADGGSRQGWNPDGVQRGQRVLMDPGGCLSAPAAPQVRTCLSPLAADESLVAVSPTRTYLIAQTRSAGGSVSLRLHAADAVRRLATVNTAFDNVAWGEIVPVRHPGPDGQTLTSWLLMPPGTPSGARPPVAVVLYPGTDYPAAPAWMRPGGERLHINPQVLAAAGYAVLVPSLPRRTGPGPGLENIADRIQAIVDAAGERVDAGRVGLIGHSYGGYAALLATSQSDRFRAVIAAAGYADLSRTYALPPHFLVSPDDGVPINALAGWAETGQGGIGASLVGRPQTYVDNSPLYLAERIRTPALLIEGDLDPVGADVLFGALYRLDREAAFLTYAGEGHVFVSPANLRDLHARILDWLDRYVRPTDVVDAGLPASSPDLQNSPDQ</sequence>
<dbReference type="Pfam" id="PF00326">
    <property type="entry name" value="Peptidase_S9"/>
    <property type="match status" value="1"/>
</dbReference>
<evidence type="ECO:0000259" key="2">
    <source>
        <dbReference type="Pfam" id="PF00326"/>
    </source>
</evidence>
<dbReference type="EMBL" id="JAATJM010000002">
    <property type="protein sequence ID" value="NJC42066.1"/>
    <property type="molecule type" value="Genomic_DNA"/>
</dbReference>
<dbReference type="Gene3D" id="3.40.50.1820">
    <property type="entry name" value="alpha/beta hydrolase"/>
    <property type="match status" value="1"/>
</dbReference>
<evidence type="ECO:0000313" key="3">
    <source>
        <dbReference type="EMBL" id="NJC42066.1"/>
    </source>
</evidence>
<dbReference type="GO" id="GO:0008236">
    <property type="term" value="F:serine-type peptidase activity"/>
    <property type="evidence" value="ECO:0007669"/>
    <property type="project" value="InterPro"/>
</dbReference>
<dbReference type="RefSeq" id="WP_168048008.1">
    <property type="nucleotide sequence ID" value="NZ_JAATJM010000002.1"/>
</dbReference>
<dbReference type="InterPro" id="IPR001375">
    <property type="entry name" value="Peptidase_S9_cat"/>
</dbReference>